<evidence type="ECO:0000256" key="1">
    <source>
        <dbReference type="ARBA" id="ARBA00000085"/>
    </source>
</evidence>
<reference evidence="22 23" key="1">
    <citation type="submission" date="2018-08" db="EMBL/GenBank/DDBJ databases">
        <title>A genome reference for cultivated species of the human gut microbiota.</title>
        <authorList>
            <person name="Zou Y."/>
            <person name="Xue W."/>
            <person name="Luo G."/>
        </authorList>
    </citation>
    <scope>NUCLEOTIDE SEQUENCE [LARGE SCALE GENOMIC DNA]</scope>
    <source>
        <strain evidence="18 25">AF21-24</strain>
        <strain evidence="17 27">AF25-21</strain>
        <strain evidence="16 22">AF29-2BH</strain>
        <strain evidence="21 23">AM18-2AC</strain>
        <strain evidence="20 24">AM22-9LB</strain>
        <strain evidence="19 26">AM29-25AC</strain>
    </source>
</reference>
<evidence type="ECO:0000256" key="2">
    <source>
        <dbReference type="ARBA" id="ARBA00004651"/>
    </source>
</evidence>
<dbReference type="SMART" id="SM00388">
    <property type="entry name" value="HisKA"/>
    <property type="match status" value="1"/>
</dbReference>
<evidence type="ECO:0000256" key="3">
    <source>
        <dbReference type="ARBA" id="ARBA00012438"/>
    </source>
</evidence>
<dbReference type="RefSeq" id="WP_117639262.1">
    <property type="nucleotide sequence ID" value="NZ_JAAILP010000009.1"/>
</dbReference>
<dbReference type="InterPro" id="IPR003661">
    <property type="entry name" value="HisK_dim/P_dom"/>
</dbReference>
<dbReference type="Proteomes" id="UP000284024">
    <property type="component" value="Unassembled WGS sequence"/>
</dbReference>
<feature type="transmembrane region" description="Helical" evidence="14">
    <location>
        <begin position="434"/>
        <end position="455"/>
    </location>
</feature>
<keyword evidence="8" id="KW-0547">Nucleotide-binding</keyword>
<dbReference type="EMBL" id="QRSS01000017">
    <property type="protein sequence ID" value="RGQ03396.1"/>
    <property type="molecule type" value="Genomic_DNA"/>
</dbReference>
<dbReference type="GO" id="GO:0005524">
    <property type="term" value="F:ATP binding"/>
    <property type="evidence" value="ECO:0007669"/>
    <property type="project" value="UniProtKB-KW"/>
</dbReference>
<dbReference type="Proteomes" id="UP000283585">
    <property type="component" value="Unassembled WGS sequence"/>
</dbReference>
<feature type="transmembrane region" description="Helical" evidence="14">
    <location>
        <begin position="560"/>
        <end position="578"/>
    </location>
</feature>
<dbReference type="Gene3D" id="3.30.565.10">
    <property type="entry name" value="Histidine kinase-like ATPase, C-terminal domain"/>
    <property type="match status" value="1"/>
</dbReference>
<dbReference type="EMBL" id="QRJH01000007">
    <property type="protein sequence ID" value="RHH17047.1"/>
    <property type="molecule type" value="Genomic_DNA"/>
</dbReference>
<evidence type="ECO:0000256" key="12">
    <source>
        <dbReference type="ARBA" id="ARBA00023012"/>
    </source>
</evidence>
<feature type="domain" description="Histidine kinase" evidence="15">
    <location>
        <begin position="646"/>
        <end position="859"/>
    </location>
</feature>
<evidence type="ECO:0000256" key="13">
    <source>
        <dbReference type="ARBA" id="ARBA00023136"/>
    </source>
</evidence>
<evidence type="ECO:0000313" key="27">
    <source>
        <dbReference type="Proteomes" id="UP000285839"/>
    </source>
</evidence>
<keyword evidence="10" id="KW-0067">ATP-binding</keyword>
<dbReference type="InterPro" id="IPR036890">
    <property type="entry name" value="HATPase_C_sf"/>
</dbReference>
<proteinExistence type="predicted"/>
<evidence type="ECO:0000313" key="22">
    <source>
        <dbReference type="Proteomes" id="UP000283585"/>
    </source>
</evidence>
<feature type="transmembrane region" description="Helical" evidence="14">
    <location>
        <begin position="536"/>
        <end position="554"/>
    </location>
</feature>
<keyword evidence="11 14" id="KW-1133">Transmembrane helix</keyword>
<dbReference type="Proteomes" id="UP000285839">
    <property type="component" value="Unassembled WGS sequence"/>
</dbReference>
<dbReference type="InterPro" id="IPR050398">
    <property type="entry name" value="HssS/ArlS-like"/>
</dbReference>
<evidence type="ECO:0000256" key="10">
    <source>
        <dbReference type="ARBA" id="ARBA00022840"/>
    </source>
</evidence>
<feature type="transmembrane region" description="Helical" evidence="14">
    <location>
        <begin position="391"/>
        <end position="413"/>
    </location>
</feature>
<evidence type="ECO:0000313" key="20">
    <source>
        <dbReference type="EMBL" id="RHG16063.1"/>
    </source>
</evidence>
<keyword evidence="6" id="KW-0808">Transferase</keyword>
<dbReference type="GO" id="GO:0000155">
    <property type="term" value="F:phosphorelay sensor kinase activity"/>
    <property type="evidence" value="ECO:0007669"/>
    <property type="project" value="InterPro"/>
</dbReference>
<evidence type="ECO:0000256" key="5">
    <source>
        <dbReference type="ARBA" id="ARBA00022553"/>
    </source>
</evidence>
<dbReference type="CDD" id="cd00082">
    <property type="entry name" value="HisKA"/>
    <property type="match status" value="1"/>
</dbReference>
<sequence>MKTRWYRKSGVKGLLVLLTIVFVTVACTGAGASVLIMSKGVQPLDSKNYVDSQSFQDNMYSLSHTIINAINEREILDQADDGELVDLAELNKGKTLTHKNTSGLAYKAGNLYDWAKKSSWDRSANVLICRQPDGSDYYMYYNDFADKITTGELKFVFGSDEDGWTENAKDILAILSGKEYTYYGDANDNIGIRNDGVEYVTDADGNVVYTDVYNYESSGNNDAPLKEAYKPDGADSILDVVNNSEEWKGNISKAYEYLYTALVEYSDASYGEKVLKTYATGVTNVNYMYVDTKSDKVYTNIKGITSANYAKKLDELTSSGDPLMLIAPDLQDCALGFSNIADWTVSYWQSMIENTGLGEENYLYFVSVDKDFPVLDRIKQEKLVYEKFEPWLVPIMVISVVSLVLALAGLVILTIGAGRNNEDEKVHLNFLDRWYTEIVAGMIFMIWLLGTSVIVQTMDFEDIRMVWKVTGFSILGIWCGGWFLTGWLSLVRRIKARSLWRDSLLRHVLILVRKCFSKCNDLVVFLGGNMISRVKIILLFGIFVFLQFMFYVMTVNGGSAFAFLLLIVMDCAVLYYLVKKAWGREQIIAGLKKITDGELQYKIPTEKLSGEQEQVADYINHIGEGLDAAVENSLKNERMKTELITNVSHDIKTPLTSIINYVDLLKRENPEDPKMRGYLEVLENKAQRLKVLTEDVVEASKASTGNITLEMTDLNFVELVHQVIGEFEEKFEERNLTMVVHFDEEEAIICADGRRLWRVLENVFGNASKYAMENTRVYVDVKVDRPNVQLSLKNISAQPLNISADELTERFIRGDVSRNTEGSGLGLSIAKDLVQLQGGEFKLYLDGDLFKVTIEFKMK</sequence>
<comment type="subcellular location">
    <subcellularLocation>
        <location evidence="2">Cell membrane</location>
        <topology evidence="2">Multi-pass membrane protein</topology>
    </subcellularLocation>
</comment>
<dbReference type="Proteomes" id="UP000284220">
    <property type="component" value="Unassembled WGS sequence"/>
</dbReference>
<comment type="catalytic activity">
    <reaction evidence="1">
        <text>ATP + protein L-histidine = ADP + protein N-phospho-L-histidine.</text>
        <dbReference type="EC" id="2.7.13.3"/>
    </reaction>
</comment>
<dbReference type="SUPFAM" id="SSF55874">
    <property type="entry name" value="ATPase domain of HSP90 chaperone/DNA topoisomerase II/histidine kinase"/>
    <property type="match status" value="1"/>
</dbReference>
<organism evidence="18 25">
    <name type="scientific">Blautia obeum</name>
    <dbReference type="NCBI Taxonomy" id="40520"/>
    <lineage>
        <taxon>Bacteria</taxon>
        <taxon>Bacillati</taxon>
        <taxon>Bacillota</taxon>
        <taxon>Clostridia</taxon>
        <taxon>Lachnospirales</taxon>
        <taxon>Lachnospiraceae</taxon>
        <taxon>Blautia</taxon>
    </lineage>
</organism>
<evidence type="ECO:0000313" key="16">
    <source>
        <dbReference type="EMBL" id="RGQ03396.1"/>
    </source>
</evidence>
<keyword evidence="12" id="KW-0902">Two-component regulatory system</keyword>
<dbReference type="PANTHER" id="PTHR45528:SF1">
    <property type="entry name" value="SENSOR HISTIDINE KINASE CPXA"/>
    <property type="match status" value="1"/>
</dbReference>
<keyword evidence="13 14" id="KW-0472">Membrane</keyword>
<dbReference type="InterPro" id="IPR003594">
    <property type="entry name" value="HATPase_dom"/>
</dbReference>
<evidence type="ECO:0000313" key="25">
    <source>
        <dbReference type="Proteomes" id="UP000284242"/>
    </source>
</evidence>
<evidence type="ECO:0000313" key="26">
    <source>
        <dbReference type="Proteomes" id="UP000284644"/>
    </source>
</evidence>
<dbReference type="Proteomes" id="UP000284644">
    <property type="component" value="Unassembled WGS sequence"/>
</dbReference>
<dbReference type="AlphaFoldDB" id="A0A396FTL6"/>
<evidence type="ECO:0000256" key="6">
    <source>
        <dbReference type="ARBA" id="ARBA00022679"/>
    </source>
</evidence>
<dbReference type="EMBL" id="QSJW01000004">
    <property type="protein sequence ID" value="RHE13304.1"/>
    <property type="molecule type" value="Genomic_DNA"/>
</dbReference>
<dbReference type="SMART" id="SM00387">
    <property type="entry name" value="HATPase_c"/>
    <property type="match status" value="1"/>
</dbReference>
<keyword evidence="5" id="KW-0597">Phosphoprotein</keyword>
<evidence type="ECO:0000313" key="19">
    <source>
        <dbReference type="EMBL" id="RHE13304.1"/>
    </source>
</evidence>
<dbReference type="GO" id="GO:0005886">
    <property type="term" value="C:plasma membrane"/>
    <property type="evidence" value="ECO:0007669"/>
    <property type="project" value="UniProtKB-SubCell"/>
</dbReference>
<dbReference type="EMBL" id="QRHZ01000007">
    <property type="protein sequence ID" value="RHG16063.1"/>
    <property type="molecule type" value="Genomic_DNA"/>
</dbReference>
<evidence type="ECO:0000256" key="8">
    <source>
        <dbReference type="ARBA" id="ARBA00022741"/>
    </source>
</evidence>
<evidence type="ECO:0000256" key="7">
    <source>
        <dbReference type="ARBA" id="ARBA00022692"/>
    </source>
</evidence>
<evidence type="ECO:0000256" key="11">
    <source>
        <dbReference type="ARBA" id="ARBA00022989"/>
    </source>
</evidence>
<dbReference type="SUPFAM" id="SSF47384">
    <property type="entry name" value="Homodimeric domain of signal transducing histidine kinase"/>
    <property type="match status" value="1"/>
</dbReference>
<dbReference type="PROSITE" id="PS50109">
    <property type="entry name" value="HIS_KIN"/>
    <property type="match status" value="1"/>
</dbReference>
<dbReference type="Pfam" id="PF00512">
    <property type="entry name" value="HisKA"/>
    <property type="match status" value="1"/>
</dbReference>
<dbReference type="PANTHER" id="PTHR45528">
    <property type="entry name" value="SENSOR HISTIDINE KINASE CPXA"/>
    <property type="match status" value="1"/>
</dbReference>
<dbReference type="Proteomes" id="UP000284242">
    <property type="component" value="Unassembled WGS sequence"/>
</dbReference>
<evidence type="ECO:0000259" key="15">
    <source>
        <dbReference type="PROSITE" id="PS50109"/>
    </source>
</evidence>
<accession>A0A396FTL6</accession>
<dbReference type="Gene3D" id="1.10.287.130">
    <property type="match status" value="1"/>
</dbReference>
<dbReference type="EMBL" id="QRUH01000012">
    <property type="protein sequence ID" value="RGR46975.1"/>
    <property type="molecule type" value="Genomic_DNA"/>
</dbReference>
<evidence type="ECO:0000313" key="21">
    <source>
        <dbReference type="EMBL" id="RHH17047.1"/>
    </source>
</evidence>
<name>A0A396FTL6_9FIRM</name>
<feature type="transmembrane region" description="Helical" evidence="14">
    <location>
        <begin position="467"/>
        <end position="491"/>
    </location>
</feature>
<evidence type="ECO:0000256" key="14">
    <source>
        <dbReference type="SAM" id="Phobius"/>
    </source>
</evidence>
<keyword evidence="9 18" id="KW-0418">Kinase</keyword>
<evidence type="ECO:0000313" key="17">
    <source>
        <dbReference type="EMBL" id="RGR46975.1"/>
    </source>
</evidence>
<keyword evidence="7 14" id="KW-0812">Transmembrane</keyword>
<evidence type="ECO:0000313" key="24">
    <source>
        <dbReference type="Proteomes" id="UP000284220"/>
    </source>
</evidence>
<dbReference type="EMBL" id="QRVV01000011">
    <property type="protein sequence ID" value="RGS75071.1"/>
    <property type="molecule type" value="Genomic_DNA"/>
</dbReference>
<evidence type="ECO:0000313" key="23">
    <source>
        <dbReference type="Proteomes" id="UP000284024"/>
    </source>
</evidence>
<dbReference type="InterPro" id="IPR005467">
    <property type="entry name" value="His_kinase_dom"/>
</dbReference>
<evidence type="ECO:0000256" key="9">
    <source>
        <dbReference type="ARBA" id="ARBA00022777"/>
    </source>
</evidence>
<keyword evidence="4" id="KW-1003">Cell membrane</keyword>
<comment type="caution">
    <text evidence="18">The sequence shown here is derived from an EMBL/GenBank/DDBJ whole genome shotgun (WGS) entry which is preliminary data.</text>
</comment>
<protein>
    <recommendedName>
        <fullName evidence="3">histidine kinase</fullName>
        <ecNumber evidence="3">2.7.13.3</ecNumber>
    </recommendedName>
</protein>
<dbReference type="Pfam" id="PF02518">
    <property type="entry name" value="HATPase_c"/>
    <property type="match status" value="1"/>
</dbReference>
<dbReference type="EC" id="2.7.13.3" evidence="3"/>
<dbReference type="PROSITE" id="PS51257">
    <property type="entry name" value="PROKAR_LIPOPROTEIN"/>
    <property type="match status" value="1"/>
</dbReference>
<gene>
    <name evidence="21" type="ORF">DW222_13565</name>
    <name evidence="20" type="ORF">DW272_12905</name>
    <name evidence="19" type="ORF">DW767_08130</name>
    <name evidence="18" type="ORF">DWX77_05760</name>
    <name evidence="17" type="ORF">DWY46_13895</name>
    <name evidence="16" type="ORF">DWZ12_12945</name>
</gene>
<evidence type="ECO:0000313" key="18">
    <source>
        <dbReference type="EMBL" id="RGS75071.1"/>
    </source>
</evidence>
<dbReference type="InterPro" id="IPR036097">
    <property type="entry name" value="HisK_dim/P_sf"/>
</dbReference>
<evidence type="ECO:0000256" key="4">
    <source>
        <dbReference type="ARBA" id="ARBA00022475"/>
    </source>
</evidence>